<dbReference type="Pfam" id="PF23293">
    <property type="entry name" value="zf_ULT1"/>
    <property type="match status" value="1"/>
</dbReference>
<proteinExistence type="predicted"/>
<evidence type="ECO:0000313" key="3">
    <source>
        <dbReference type="EMBL" id="KGN59882.1"/>
    </source>
</evidence>
<dbReference type="AlphaFoldDB" id="A0A0A0LGD6"/>
<dbReference type="eggNOG" id="ENOG502QUIK">
    <property type="taxonomic scope" value="Eukaryota"/>
</dbReference>
<keyword evidence="4" id="KW-1185">Reference proteome</keyword>
<dbReference type="STRING" id="3659.A0A0A0LGD6"/>
<dbReference type="GO" id="GO:0005829">
    <property type="term" value="C:cytosol"/>
    <property type="evidence" value="ECO:0000318"/>
    <property type="project" value="GO_Central"/>
</dbReference>
<organism evidence="3 4">
    <name type="scientific">Cucumis sativus</name>
    <name type="common">Cucumber</name>
    <dbReference type="NCBI Taxonomy" id="3659"/>
    <lineage>
        <taxon>Eukaryota</taxon>
        <taxon>Viridiplantae</taxon>
        <taxon>Streptophyta</taxon>
        <taxon>Embryophyta</taxon>
        <taxon>Tracheophyta</taxon>
        <taxon>Spermatophyta</taxon>
        <taxon>Magnoliopsida</taxon>
        <taxon>eudicotyledons</taxon>
        <taxon>Gunneridae</taxon>
        <taxon>Pentapetalae</taxon>
        <taxon>rosids</taxon>
        <taxon>fabids</taxon>
        <taxon>Cucurbitales</taxon>
        <taxon>Cucurbitaceae</taxon>
        <taxon>Benincaseae</taxon>
        <taxon>Cucumis</taxon>
    </lineage>
</organism>
<dbReference type="PANTHER" id="PTHR34053">
    <property type="entry name" value="PROTEIN ULTRAPETALA 1"/>
    <property type="match status" value="1"/>
</dbReference>
<evidence type="ECO:0000259" key="2">
    <source>
        <dbReference type="Pfam" id="PF23293"/>
    </source>
</evidence>
<evidence type="ECO:0008006" key="5">
    <source>
        <dbReference type="Google" id="ProtNLM"/>
    </source>
</evidence>
<reference evidence="3 4" key="1">
    <citation type="journal article" date="2009" name="Nat. Genet.">
        <title>The genome of the cucumber, Cucumis sativus L.</title>
        <authorList>
            <person name="Huang S."/>
            <person name="Li R."/>
            <person name="Zhang Z."/>
            <person name="Li L."/>
            <person name="Gu X."/>
            <person name="Fan W."/>
            <person name="Lucas W.J."/>
            <person name="Wang X."/>
            <person name="Xie B."/>
            <person name="Ni P."/>
            <person name="Ren Y."/>
            <person name="Zhu H."/>
            <person name="Li J."/>
            <person name="Lin K."/>
            <person name="Jin W."/>
            <person name="Fei Z."/>
            <person name="Li G."/>
            <person name="Staub J."/>
            <person name="Kilian A."/>
            <person name="van der Vossen E.A."/>
            <person name="Wu Y."/>
            <person name="Guo J."/>
            <person name="He J."/>
            <person name="Jia Z."/>
            <person name="Ren Y."/>
            <person name="Tian G."/>
            <person name="Lu Y."/>
            <person name="Ruan J."/>
            <person name="Qian W."/>
            <person name="Wang M."/>
            <person name="Huang Q."/>
            <person name="Li B."/>
            <person name="Xuan Z."/>
            <person name="Cao J."/>
            <person name="Asan"/>
            <person name="Wu Z."/>
            <person name="Zhang J."/>
            <person name="Cai Q."/>
            <person name="Bai Y."/>
            <person name="Zhao B."/>
            <person name="Han Y."/>
            <person name="Li Y."/>
            <person name="Li X."/>
            <person name="Wang S."/>
            <person name="Shi Q."/>
            <person name="Liu S."/>
            <person name="Cho W.K."/>
            <person name="Kim J.Y."/>
            <person name="Xu Y."/>
            <person name="Heller-Uszynska K."/>
            <person name="Miao H."/>
            <person name="Cheng Z."/>
            <person name="Zhang S."/>
            <person name="Wu J."/>
            <person name="Yang Y."/>
            <person name="Kang H."/>
            <person name="Li M."/>
            <person name="Liang H."/>
            <person name="Ren X."/>
            <person name="Shi Z."/>
            <person name="Wen M."/>
            <person name="Jian M."/>
            <person name="Yang H."/>
            <person name="Zhang G."/>
            <person name="Yang Z."/>
            <person name="Chen R."/>
            <person name="Liu S."/>
            <person name="Li J."/>
            <person name="Ma L."/>
            <person name="Liu H."/>
            <person name="Zhou Y."/>
            <person name="Zhao J."/>
            <person name="Fang X."/>
            <person name="Li G."/>
            <person name="Fang L."/>
            <person name="Li Y."/>
            <person name="Liu D."/>
            <person name="Zheng H."/>
            <person name="Zhang Y."/>
            <person name="Qin N."/>
            <person name="Li Z."/>
            <person name="Yang G."/>
            <person name="Yang S."/>
            <person name="Bolund L."/>
            <person name="Kristiansen K."/>
            <person name="Zheng H."/>
            <person name="Li S."/>
            <person name="Zhang X."/>
            <person name="Yang H."/>
            <person name="Wang J."/>
            <person name="Sun R."/>
            <person name="Zhang B."/>
            <person name="Jiang S."/>
            <person name="Wang J."/>
            <person name="Du Y."/>
            <person name="Li S."/>
        </authorList>
    </citation>
    <scope>NUCLEOTIDE SEQUENCE [LARGE SCALE GENOMIC DNA]</scope>
    <source>
        <strain evidence="4">cv. 9930</strain>
    </source>
</reference>
<dbReference type="GO" id="GO:0005634">
    <property type="term" value="C:nucleus"/>
    <property type="evidence" value="ECO:0000318"/>
    <property type="project" value="GO_Central"/>
</dbReference>
<dbReference type="InterPro" id="IPR020533">
    <property type="entry name" value="Developmental_reg_ULTRAPETALA"/>
</dbReference>
<reference evidence="3 4" key="2">
    <citation type="journal article" date="2009" name="PLoS ONE">
        <title>An integrated genetic and cytogenetic map of the cucumber genome.</title>
        <authorList>
            <person name="Ren Y."/>
            <person name="Zhang Z."/>
            <person name="Liu J."/>
            <person name="Staub J.E."/>
            <person name="Han Y."/>
            <person name="Cheng Z."/>
            <person name="Li X."/>
            <person name="Lu J."/>
            <person name="Miao H."/>
            <person name="Kang H."/>
            <person name="Xie B."/>
            <person name="Gu X."/>
            <person name="Wang X."/>
            <person name="Du Y."/>
            <person name="Jin W."/>
            <person name="Huang S."/>
        </authorList>
    </citation>
    <scope>NUCLEOTIDE SEQUENCE [LARGE SCALE GENOMIC DNA]</scope>
    <source>
        <strain evidence="4">cv. 9930</strain>
    </source>
</reference>
<evidence type="ECO:0000259" key="1">
    <source>
        <dbReference type="Pfam" id="PF23292"/>
    </source>
</evidence>
<reference evidence="3 4" key="3">
    <citation type="journal article" date="2010" name="BMC Genomics">
        <title>Transcriptome sequencing and comparative analysis of cucumber flowers with different sex types.</title>
        <authorList>
            <person name="Guo S."/>
            <person name="Zheng Y."/>
            <person name="Joung J.G."/>
            <person name="Liu S."/>
            <person name="Zhang Z."/>
            <person name="Crasta O.R."/>
            <person name="Sobral B.W."/>
            <person name="Xu Y."/>
            <person name="Huang S."/>
            <person name="Fei Z."/>
        </authorList>
    </citation>
    <scope>NUCLEOTIDE SEQUENCE [LARGE SCALE GENOMIC DNA]</scope>
    <source>
        <strain evidence="4">cv. 9930</strain>
    </source>
</reference>
<evidence type="ECO:0000313" key="4">
    <source>
        <dbReference type="Proteomes" id="UP000029981"/>
    </source>
</evidence>
<feature type="domain" description="ULTRAPETALA1/2 zinc finger" evidence="2">
    <location>
        <begin position="141"/>
        <end position="239"/>
    </location>
</feature>
<dbReference type="OMA" id="RMSCNDA"/>
<dbReference type="Gramene" id="KGN59882">
    <property type="protein sequence ID" value="KGN59882"/>
    <property type="gene ID" value="Csa_3G851820"/>
</dbReference>
<dbReference type="OrthoDB" id="660341at2759"/>
<sequence>MRSSESKSNSNGNGNGNWGMFEEEEVEKMGGFVKGSDYIEVHCGCTSKKYGDFCGKLRVSSSGHFLIFCFCSDSCNAGKMTPEEFEKHSQREGIKKWKSNIWVSLDGLKVPLWRTCLLKYYKHSQNEANWTSGALRRRNFHRDEFIRCSHCNKERRFRLRTRDQCQIYHNAITNQRWKCADRPYDIITCEDDEERESRKSSRGCPRSSKCRGCTSCVCFGCLRCRFLDCHCRACTDYVQNTAP</sequence>
<dbReference type="Pfam" id="PF23292">
    <property type="entry name" value="SAND_ULT1"/>
    <property type="match status" value="1"/>
</dbReference>
<dbReference type="PANTHER" id="PTHR34053:SF2">
    <property type="entry name" value="SAND DOMAIN-CONTAINING PROTEIN"/>
    <property type="match status" value="1"/>
</dbReference>
<feature type="domain" description="ULTRAPETALA1/2 SAND" evidence="1">
    <location>
        <begin position="29"/>
        <end position="121"/>
    </location>
</feature>
<accession>A0A0A0LGD6</accession>
<dbReference type="Proteomes" id="UP000029981">
    <property type="component" value="Chromosome 3"/>
</dbReference>
<protein>
    <recommendedName>
        <fullName evidence="5">SAND domain-containing protein</fullName>
    </recommendedName>
</protein>
<name>A0A0A0LGD6_CUCSA</name>
<reference evidence="3 4" key="4">
    <citation type="journal article" date="2011" name="BMC Genomics">
        <title>RNA-Seq improves annotation of protein-coding genes in the cucumber genome.</title>
        <authorList>
            <person name="Li Z."/>
            <person name="Zhang Z."/>
            <person name="Yan P."/>
            <person name="Huang S."/>
            <person name="Fei Z."/>
            <person name="Lin K."/>
        </authorList>
    </citation>
    <scope>NUCLEOTIDE SEQUENCE [LARGE SCALE GENOMIC DNA]</scope>
    <source>
        <strain evidence="4">cv. 9930</strain>
    </source>
</reference>
<dbReference type="EMBL" id="CM002924">
    <property type="protein sequence ID" value="KGN59882.1"/>
    <property type="molecule type" value="Genomic_DNA"/>
</dbReference>
<gene>
    <name evidence="3" type="ORF">Csa_3G851820</name>
</gene>
<dbReference type="InterPro" id="IPR057011">
    <property type="entry name" value="ULT1/2_SAND"/>
</dbReference>
<dbReference type="InterPro" id="IPR057012">
    <property type="entry name" value="ULT1/2_Znf"/>
</dbReference>